<organism evidence="2 3">
    <name type="scientific">Penicillium cosmopolitanum</name>
    <dbReference type="NCBI Taxonomy" id="1131564"/>
    <lineage>
        <taxon>Eukaryota</taxon>
        <taxon>Fungi</taxon>
        <taxon>Dikarya</taxon>
        <taxon>Ascomycota</taxon>
        <taxon>Pezizomycotina</taxon>
        <taxon>Eurotiomycetes</taxon>
        <taxon>Eurotiomycetidae</taxon>
        <taxon>Eurotiales</taxon>
        <taxon>Aspergillaceae</taxon>
        <taxon>Penicillium</taxon>
    </lineage>
</organism>
<dbReference type="GeneID" id="81364012"/>
<accession>A0A9W9WAG8</accession>
<proteinExistence type="predicted"/>
<reference evidence="2" key="1">
    <citation type="submission" date="2022-12" db="EMBL/GenBank/DDBJ databases">
        <authorList>
            <person name="Petersen C."/>
        </authorList>
    </citation>
    <scope>NUCLEOTIDE SEQUENCE</scope>
    <source>
        <strain evidence="2">IBT 29677</strain>
    </source>
</reference>
<dbReference type="EMBL" id="JAPZBU010000003">
    <property type="protein sequence ID" value="KAJ5413758.1"/>
    <property type="molecule type" value="Genomic_DNA"/>
</dbReference>
<name>A0A9W9WAG8_9EURO</name>
<protein>
    <submittedName>
        <fullName evidence="2">Uncharacterized protein</fullName>
    </submittedName>
</protein>
<gene>
    <name evidence="2" type="ORF">N7509_000385</name>
</gene>
<evidence type="ECO:0000313" key="3">
    <source>
        <dbReference type="Proteomes" id="UP001147747"/>
    </source>
</evidence>
<dbReference type="RefSeq" id="XP_056493614.1">
    <property type="nucleotide sequence ID" value="XM_056625032.1"/>
</dbReference>
<keyword evidence="3" id="KW-1185">Reference proteome</keyword>
<sequence length="130" mass="13684">MELLHTTTQYYQTRLVAELPDLARNAVRNFLVDVYLITASAITRSVRGSAATLLTDHTFSAMGAEGGESLIGRVAALMVVIQFPTSPSSPEKTDEAGPGGGSIQSSESLSFSSSTGKEMVEEPEGDKGTS</sequence>
<evidence type="ECO:0000313" key="2">
    <source>
        <dbReference type="EMBL" id="KAJ5413758.1"/>
    </source>
</evidence>
<dbReference type="Proteomes" id="UP001147747">
    <property type="component" value="Unassembled WGS sequence"/>
</dbReference>
<dbReference type="AlphaFoldDB" id="A0A9W9WAG8"/>
<evidence type="ECO:0000256" key="1">
    <source>
        <dbReference type="SAM" id="MobiDB-lite"/>
    </source>
</evidence>
<dbReference type="OrthoDB" id="10302550at2759"/>
<comment type="caution">
    <text evidence="2">The sequence shown here is derived from an EMBL/GenBank/DDBJ whole genome shotgun (WGS) entry which is preliminary data.</text>
</comment>
<feature type="compositionally biased region" description="Low complexity" evidence="1">
    <location>
        <begin position="103"/>
        <end position="116"/>
    </location>
</feature>
<reference evidence="2" key="2">
    <citation type="journal article" date="2023" name="IMA Fungus">
        <title>Comparative genomic study of the Penicillium genus elucidates a diverse pangenome and 15 lateral gene transfer events.</title>
        <authorList>
            <person name="Petersen C."/>
            <person name="Sorensen T."/>
            <person name="Nielsen M.R."/>
            <person name="Sondergaard T.E."/>
            <person name="Sorensen J.L."/>
            <person name="Fitzpatrick D.A."/>
            <person name="Frisvad J.C."/>
            <person name="Nielsen K.L."/>
        </authorList>
    </citation>
    <scope>NUCLEOTIDE SEQUENCE</scope>
    <source>
        <strain evidence="2">IBT 29677</strain>
    </source>
</reference>
<feature type="region of interest" description="Disordered" evidence="1">
    <location>
        <begin position="85"/>
        <end position="130"/>
    </location>
</feature>